<gene>
    <name evidence="2" type="ORF">N0V84_000975</name>
</gene>
<evidence type="ECO:0000313" key="3">
    <source>
        <dbReference type="Proteomes" id="UP001140502"/>
    </source>
</evidence>
<sequence length="160" mass="18058">MATILSPSTWTQALSLRLKRILGTQQPSSSGPDRAPTPKNPTEGAADHDDEWGDWVIPTPECEKQVKYLPPYLEEPREDEDDLLNIAFQEFIARQRVMARDAQREVENKGGKPIDGEKEDGLFYLEEIPPGIRNPYNTPDDSGPIQNLEHFLVDLDACGW</sequence>
<keyword evidence="3" id="KW-1185">Reference proteome</keyword>
<dbReference type="Proteomes" id="UP001140502">
    <property type="component" value="Unassembled WGS sequence"/>
</dbReference>
<dbReference type="AlphaFoldDB" id="A0A9W8WM81"/>
<accession>A0A9W8WM81</accession>
<dbReference type="EMBL" id="JAPEUR010000009">
    <property type="protein sequence ID" value="KAJ4328616.1"/>
    <property type="molecule type" value="Genomic_DNA"/>
</dbReference>
<reference evidence="2" key="1">
    <citation type="submission" date="2022-10" db="EMBL/GenBank/DDBJ databases">
        <title>Tapping the CABI collections for fungal endophytes: first genome assemblies for Collariella, Neodidymelliopsis, Ascochyta clinopodiicola, Didymella pomorum, Didymosphaeria variabile, Neocosmospora piperis and Neocucurbitaria cava.</title>
        <authorList>
            <person name="Hill R."/>
        </authorList>
    </citation>
    <scope>NUCLEOTIDE SEQUENCE</scope>
    <source>
        <strain evidence="2">IMI 366586</strain>
    </source>
</reference>
<dbReference type="OrthoDB" id="5070864at2759"/>
<evidence type="ECO:0000256" key="1">
    <source>
        <dbReference type="SAM" id="MobiDB-lite"/>
    </source>
</evidence>
<organism evidence="2 3">
    <name type="scientific">Fusarium piperis</name>
    <dbReference type="NCBI Taxonomy" id="1435070"/>
    <lineage>
        <taxon>Eukaryota</taxon>
        <taxon>Fungi</taxon>
        <taxon>Dikarya</taxon>
        <taxon>Ascomycota</taxon>
        <taxon>Pezizomycotina</taxon>
        <taxon>Sordariomycetes</taxon>
        <taxon>Hypocreomycetidae</taxon>
        <taxon>Hypocreales</taxon>
        <taxon>Nectriaceae</taxon>
        <taxon>Fusarium</taxon>
        <taxon>Fusarium solani species complex</taxon>
    </lineage>
</organism>
<proteinExistence type="predicted"/>
<evidence type="ECO:0000313" key="2">
    <source>
        <dbReference type="EMBL" id="KAJ4328616.1"/>
    </source>
</evidence>
<feature type="region of interest" description="Disordered" evidence="1">
    <location>
        <begin position="21"/>
        <end position="56"/>
    </location>
</feature>
<protein>
    <submittedName>
        <fullName evidence="2">Uncharacterized protein</fullName>
    </submittedName>
</protein>
<comment type="caution">
    <text evidence="2">The sequence shown here is derived from an EMBL/GenBank/DDBJ whole genome shotgun (WGS) entry which is preliminary data.</text>
</comment>
<name>A0A9W8WM81_9HYPO</name>